<comment type="caution">
    <text evidence="1">The sequence shown here is derived from an EMBL/GenBank/DDBJ whole genome shotgun (WGS) entry which is preliminary data.</text>
</comment>
<name>A0A0F9MX48_9ZZZZ</name>
<gene>
    <name evidence="1" type="ORF">LCGC14_1101690</name>
</gene>
<protein>
    <submittedName>
        <fullName evidence="1">Uncharacterized protein</fullName>
    </submittedName>
</protein>
<dbReference type="SUPFAM" id="SSF52540">
    <property type="entry name" value="P-loop containing nucleoside triphosphate hydrolases"/>
    <property type="match status" value="1"/>
</dbReference>
<accession>A0A0F9MX48</accession>
<evidence type="ECO:0000313" key="1">
    <source>
        <dbReference type="EMBL" id="KKN04022.1"/>
    </source>
</evidence>
<sequence>MISNEKEASKRKSKKLDSKIINSLTPFSALSYDRTKEIEIFIGRESYIRILTEALFKSVYSNRSYGITISGPGGCGKSTLFGYLTQLIEKEEIFQKNYCRLKKDKSLIITCFIDAPKGEPTTLKYFWTSIIDSLAEENFEFLEKFAIRLFSKCLDVLWKNNFEREELSSYLSKIIPNFEVSIKHHRIFDLIEIKKFFDEITTNVDFSKKIYSIISRGWRILQKHEVYFEIFSKSSDLNQKRILKFEKKYFDLLYDNLSFDIERSTRAQNVFKGSEGSLIKSDSDVIDLFNWLTQTWEWIIEKPIVFLVGIDNIGYLTVNLDEIESAYIPFVQTILQMRESLKKFLFVLIGTNEDWRLLNDYINLHQDYRTQLQGFIINRIDLTRLTLNEVIEALTLIMTKFWSRAGIVNPSNPLYPFGKNIFAYLYGFYAHEYRAILNFLDMIWSYFKSFTKVFALVDPFSIIKFVRIKINKFSASQSSSSTIYPGELYYNDLIEWEKEQIKIWFENVKARHIGQKQSDMVERKVTEALRILQEKEVPKQISWAEKTPTIKIILDSGSKTRYPDVYVKLSTLSISDKKKAFEIQVKMYDQNQFVKLNDIKSSLELLEHAYTDVLLFLMTGAGLENKAIETIKELNLEDRILYSRTLDDEQFKALAFLVAYEEITGKKPTIKVIKELFEILFNQSWDSIIDKIRNIGSYRDMRIAEELKEKAKTTLFRFVEPTKQIDSSKTQKEEIIEPIQSDTIKIINNQQDLELDRVASDMKVKEEFFPDKIDEILDNLNLSEKKVILKKVRNRYRDFEKDLKFIIDTAIKRNNRYKGKTTKDYLKKRIPPHLSDEEVNELFLRLKNECVKKQLPENELLFTYKGTSIIITELGNDFLKVLNIII</sequence>
<dbReference type="EMBL" id="LAZR01004969">
    <property type="protein sequence ID" value="KKN04022.1"/>
    <property type="molecule type" value="Genomic_DNA"/>
</dbReference>
<dbReference type="InterPro" id="IPR027417">
    <property type="entry name" value="P-loop_NTPase"/>
</dbReference>
<proteinExistence type="predicted"/>
<dbReference type="AlphaFoldDB" id="A0A0F9MX48"/>
<organism evidence="1">
    <name type="scientific">marine sediment metagenome</name>
    <dbReference type="NCBI Taxonomy" id="412755"/>
    <lineage>
        <taxon>unclassified sequences</taxon>
        <taxon>metagenomes</taxon>
        <taxon>ecological metagenomes</taxon>
    </lineage>
</organism>
<reference evidence="1" key="1">
    <citation type="journal article" date="2015" name="Nature">
        <title>Complex archaea that bridge the gap between prokaryotes and eukaryotes.</title>
        <authorList>
            <person name="Spang A."/>
            <person name="Saw J.H."/>
            <person name="Jorgensen S.L."/>
            <person name="Zaremba-Niedzwiedzka K."/>
            <person name="Martijn J."/>
            <person name="Lind A.E."/>
            <person name="van Eijk R."/>
            <person name="Schleper C."/>
            <person name="Guy L."/>
            <person name="Ettema T.J."/>
        </authorList>
    </citation>
    <scope>NUCLEOTIDE SEQUENCE</scope>
</reference>